<sequence length="187" mass="20588">MQVLLASEVERCPSSVGTMATVYSPSHPTLANQPFALQEYYSSCHENGSLTLLFMPIARHSKNILASEGRVASITVAHEHPTASRARVSLMGNVTVFYNVDETPEKDMLKSCYLQNHPDARHWLPNGDAHAAYWARFDPHSVYYVGGFGGIHYIGDIPLDLYQASAPAKRIPGRLAVQVAGKDHLQV</sequence>
<comment type="caution">
    <text evidence="2">The sequence shown here is derived from an EMBL/GenBank/DDBJ whole genome shotgun (WGS) entry which is preliminary data.</text>
</comment>
<dbReference type="PANTHER" id="PTHR37273">
    <property type="entry name" value="CHROMOSOME 8, WHOLE GENOME SHOTGUN SEQUENCE"/>
    <property type="match status" value="1"/>
</dbReference>
<dbReference type="OrthoDB" id="2138282at2759"/>
<evidence type="ECO:0000313" key="2">
    <source>
        <dbReference type="EMBL" id="THH31803.1"/>
    </source>
</evidence>
<name>A0A4V3XJ61_9APHY</name>
<dbReference type="Gene3D" id="2.30.110.10">
    <property type="entry name" value="Electron Transport, Fmn-binding Protein, Chain A"/>
    <property type="match status" value="1"/>
</dbReference>
<accession>A0A4V3XJ61</accession>
<organism evidence="2 3">
    <name type="scientific">Antrodiella citrinella</name>
    <dbReference type="NCBI Taxonomy" id="2447956"/>
    <lineage>
        <taxon>Eukaryota</taxon>
        <taxon>Fungi</taxon>
        <taxon>Dikarya</taxon>
        <taxon>Basidiomycota</taxon>
        <taxon>Agaricomycotina</taxon>
        <taxon>Agaricomycetes</taxon>
        <taxon>Polyporales</taxon>
        <taxon>Steccherinaceae</taxon>
        <taxon>Antrodiella</taxon>
    </lineage>
</organism>
<dbReference type="Proteomes" id="UP000308730">
    <property type="component" value="Unassembled WGS sequence"/>
</dbReference>
<reference evidence="2 3" key="1">
    <citation type="submission" date="2019-02" db="EMBL/GenBank/DDBJ databases">
        <title>Genome sequencing of the rare red list fungi Antrodiella citrinella (Flaviporus citrinellus).</title>
        <authorList>
            <person name="Buettner E."/>
            <person name="Kellner H."/>
        </authorList>
    </citation>
    <scope>NUCLEOTIDE SEQUENCE [LARGE SCALE GENOMIC DNA]</scope>
    <source>
        <strain evidence="2 3">DSM 108506</strain>
    </source>
</reference>
<proteinExistence type="predicted"/>
<keyword evidence="3" id="KW-1185">Reference proteome</keyword>
<dbReference type="EMBL" id="SGPM01000037">
    <property type="protein sequence ID" value="THH31803.1"/>
    <property type="molecule type" value="Genomic_DNA"/>
</dbReference>
<feature type="domain" description="CREG-like beta-barrel" evidence="1">
    <location>
        <begin position="14"/>
        <end position="162"/>
    </location>
</feature>
<evidence type="ECO:0000313" key="3">
    <source>
        <dbReference type="Proteomes" id="UP000308730"/>
    </source>
</evidence>
<dbReference type="InterPro" id="IPR055343">
    <property type="entry name" value="CREG_beta-barrel"/>
</dbReference>
<protein>
    <recommendedName>
        <fullName evidence="1">CREG-like beta-barrel domain-containing protein</fullName>
    </recommendedName>
</protein>
<dbReference type="AlphaFoldDB" id="A0A4V3XJ61"/>
<dbReference type="Pfam" id="PF13883">
    <property type="entry name" value="CREG_beta-barrel"/>
    <property type="match status" value="1"/>
</dbReference>
<dbReference type="PANTHER" id="PTHR37273:SF1">
    <property type="entry name" value="ADL397C-AP"/>
    <property type="match status" value="1"/>
</dbReference>
<dbReference type="SUPFAM" id="SSF50475">
    <property type="entry name" value="FMN-binding split barrel"/>
    <property type="match status" value="1"/>
</dbReference>
<gene>
    <name evidence="2" type="ORF">EUX98_g2394</name>
</gene>
<evidence type="ECO:0000259" key="1">
    <source>
        <dbReference type="Pfam" id="PF13883"/>
    </source>
</evidence>
<dbReference type="InterPro" id="IPR012349">
    <property type="entry name" value="Split_barrel_FMN-bd"/>
</dbReference>